<evidence type="ECO:0000256" key="1">
    <source>
        <dbReference type="ARBA" id="ARBA00004275"/>
    </source>
</evidence>
<dbReference type="GO" id="GO:0006635">
    <property type="term" value="P:fatty acid beta-oxidation"/>
    <property type="evidence" value="ECO:0007669"/>
    <property type="project" value="TreeGrafter"/>
</dbReference>
<keyword evidence="7" id="KW-0576">Peroxisome</keyword>
<dbReference type="AlphaFoldDB" id="U6L837"/>
<feature type="region of interest" description="Disordered" evidence="10">
    <location>
        <begin position="186"/>
        <end position="217"/>
    </location>
</feature>
<evidence type="ECO:0000256" key="3">
    <source>
        <dbReference type="ARBA" id="ARBA00022679"/>
    </source>
</evidence>
<name>U6L837_EIMTE</name>
<evidence type="ECO:0000259" key="13">
    <source>
        <dbReference type="Pfam" id="PF02803"/>
    </source>
</evidence>
<organism evidence="14 15">
    <name type="scientific">Eimeria tenella</name>
    <name type="common">Coccidian parasite</name>
    <dbReference type="NCBI Taxonomy" id="5802"/>
    <lineage>
        <taxon>Eukaryota</taxon>
        <taxon>Sar</taxon>
        <taxon>Alveolata</taxon>
        <taxon>Apicomplexa</taxon>
        <taxon>Conoidasida</taxon>
        <taxon>Coccidia</taxon>
        <taxon>Eucoccidiorida</taxon>
        <taxon>Eimeriorina</taxon>
        <taxon>Eimeriidae</taxon>
        <taxon>Eimeria</taxon>
    </lineage>
</organism>
<dbReference type="Proteomes" id="UP000030747">
    <property type="component" value="Unassembled WGS sequence"/>
</dbReference>
<evidence type="ECO:0000313" key="15">
    <source>
        <dbReference type="Proteomes" id="UP000030747"/>
    </source>
</evidence>
<feature type="signal peptide" evidence="11">
    <location>
        <begin position="1"/>
        <end position="23"/>
    </location>
</feature>
<evidence type="ECO:0000256" key="9">
    <source>
        <dbReference type="ARBA" id="ARBA00024073"/>
    </source>
</evidence>
<evidence type="ECO:0000256" key="2">
    <source>
        <dbReference type="ARBA" id="ARBA00010982"/>
    </source>
</evidence>
<keyword evidence="3 14" id="KW-0808">Transferase</keyword>
<keyword evidence="6" id="KW-0443">Lipid metabolism</keyword>
<dbReference type="PANTHER" id="PTHR43853">
    <property type="entry name" value="3-KETOACYL-COA THIOLASE, PEROXISOMAL"/>
    <property type="match status" value="1"/>
</dbReference>
<dbReference type="SUPFAM" id="SSF53901">
    <property type="entry name" value="Thiolase-like"/>
    <property type="match status" value="2"/>
</dbReference>
<keyword evidence="15" id="KW-1185">Reference proteome</keyword>
<protein>
    <recommendedName>
        <fullName evidence="9">acetyl-CoA C-acyltransferase</fullName>
        <ecNumber evidence="9">2.3.1.16</ecNumber>
    </recommendedName>
</protein>
<dbReference type="InterPro" id="IPR020617">
    <property type="entry name" value="Thiolase_C"/>
</dbReference>
<dbReference type="InterPro" id="IPR016039">
    <property type="entry name" value="Thiolase-like"/>
</dbReference>
<dbReference type="Pfam" id="PF00108">
    <property type="entry name" value="Thiolase_N"/>
    <property type="match status" value="1"/>
</dbReference>
<dbReference type="EC" id="2.3.1.16" evidence="9"/>
<keyword evidence="11" id="KW-0732">Signal</keyword>
<keyword evidence="8 14" id="KW-0012">Acyltransferase</keyword>
<dbReference type="GO" id="GO:0003988">
    <property type="term" value="F:acetyl-CoA C-acyltransferase activity"/>
    <property type="evidence" value="ECO:0007669"/>
    <property type="project" value="UniProtKB-EC"/>
</dbReference>
<reference evidence="14" key="2">
    <citation type="submission" date="2013-10" db="EMBL/GenBank/DDBJ databases">
        <authorList>
            <person name="Aslett M."/>
        </authorList>
    </citation>
    <scope>NUCLEOTIDE SEQUENCE [LARGE SCALE GENOMIC DNA]</scope>
    <source>
        <strain evidence="14">Houghton</strain>
    </source>
</reference>
<evidence type="ECO:0000259" key="12">
    <source>
        <dbReference type="Pfam" id="PF00108"/>
    </source>
</evidence>
<evidence type="ECO:0000256" key="11">
    <source>
        <dbReference type="SAM" id="SignalP"/>
    </source>
</evidence>
<dbReference type="InterPro" id="IPR050215">
    <property type="entry name" value="Thiolase-like_sf_Thiolase"/>
</dbReference>
<keyword evidence="5" id="KW-0809">Transit peptide</keyword>
<dbReference type="OMA" id="HAGEQSM"/>
<dbReference type="CDD" id="cd00751">
    <property type="entry name" value="thiolase"/>
    <property type="match status" value="1"/>
</dbReference>
<dbReference type="Gene3D" id="3.40.47.10">
    <property type="match status" value="2"/>
</dbReference>
<dbReference type="InterPro" id="IPR020616">
    <property type="entry name" value="Thiolase_N"/>
</dbReference>
<feature type="compositionally biased region" description="Low complexity" evidence="10">
    <location>
        <begin position="194"/>
        <end position="206"/>
    </location>
</feature>
<dbReference type="PROSITE" id="PS00099">
    <property type="entry name" value="THIOLASE_3"/>
    <property type="match status" value="1"/>
</dbReference>
<dbReference type="OrthoDB" id="5404651at2759"/>
<dbReference type="RefSeq" id="XP_013234664.1">
    <property type="nucleotide sequence ID" value="XM_013379210.1"/>
</dbReference>
<dbReference type="VEuPathDB" id="ToxoDB:ETH_00008080"/>
<dbReference type="PANTHER" id="PTHR43853:SF8">
    <property type="entry name" value="3-KETOACYL-COA THIOLASE, PEROXISOMAL"/>
    <property type="match status" value="1"/>
</dbReference>
<feature type="compositionally biased region" description="Basic and acidic residues" evidence="10">
    <location>
        <begin position="207"/>
        <end position="217"/>
    </location>
</feature>
<evidence type="ECO:0000256" key="7">
    <source>
        <dbReference type="ARBA" id="ARBA00023140"/>
    </source>
</evidence>
<evidence type="ECO:0000256" key="4">
    <source>
        <dbReference type="ARBA" id="ARBA00022832"/>
    </source>
</evidence>
<dbReference type="NCBIfam" id="TIGR01930">
    <property type="entry name" value="AcCoA-C-Actrans"/>
    <property type="match status" value="1"/>
</dbReference>
<feature type="domain" description="Thiolase N-terminal" evidence="12">
    <location>
        <begin position="241"/>
        <end position="496"/>
    </location>
</feature>
<dbReference type="PROSITE" id="PS00737">
    <property type="entry name" value="THIOLASE_2"/>
    <property type="match status" value="1"/>
</dbReference>
<dbReference type="VEuPathDB" id="ToxoDB:ETH2_1560800"/>
<dbReference type="InterPro" id="IPR020613">
    <property type="entry name" value="Thiolase_CS"/>
</dbReference>
<proteinExistence type="inferred from homology"/>
<keyword evidence="4" id="KW-0276">Fatty acid metabolism</keyword>
<accession>U6L837</accession>
<evidence type="ECO:0000313" key="14">
    <source>
        <dbReference type="EMBL" id="CDJ43915.1"/>
    </source>
</evidence>
<evidence type="ECO:0000256" key="6">
    <source>
        <dbReference type="ARBA" id="ARBA00023098"/>
    </source>
</evidence>
<sequence length="632" mass="67473">MRLVLGVVALLATLQCCCSGADAEGSTLVDAAIKKAVQESVGVPVSEFWKDFYGAVVRQKGARAARRLRYLLARLLGRDDALALARFLMDKLKEEVFQNRVNKETWDELTMELYSAIREWWRATPEHPRDAADLGAWQALVNLQKNSLGPSLRGSSRLNTINELLLEPDLETLRGWVSEWRGAAAAAPEEKPAEPAAAAAAAAAAPEKPKEEEPKKEKMQRLQAISNQVTQALTSGSPDDVVICCAIRTPLTKAKRGGLKDEFPESLLKVLFEALLRRTQIDPKLIEDVCIGNVLQPGAGALGARIAAFLGGLPQSTSVQTVNRQCSSGLQAAAAIAGSIACGNIDIGLAGGVESMTHFEMTSVFNPEKVSEEVFAHEKARNCLLPMGTTSDTLARRFGITREEQDAIAVESHSKALAAQSSGRFDEEIVPVTIKRKDASGNEVTVTVDKDDGVRAGTTLAALQRLQPAFDKSGTTTAGNSSQVTDGAALLLMARRSAAIRFNLPILARFVSFAVAGVDPEVMGVGPAVAIPQALKKAGISMEDVSVFELNEAFASQVAYCIKKLNIPRDKLNPNGGAIALGHPLGCTGARQIATLLPELRRRKARFGVVSMCIGTGMGAAAVLENCMHACD</sequence>
<reference evidence="14" key="1">
    <citation type="submission" date="2013-10" db="EMBL/GenBank/DDBJ databases">
        <title>Genomic analysis of the causative agents of coccidiosis in chickens.</title>
        <authorList>
            <person name="Reid A.J."/>
            <person name="Blake D."/>
            <person name="Billington K."/>
            <person name="Browne H."/>
            <person name="Dunn M."/>
            <person name="Hung S."/>
            <person name="Kawahara F."/>
            <person name="Miranda-Saavedra D."/>
            <person name="Mourier T."/>
            <person name="Nagra H."/>
            <person name="Otto T.D."/>
            <person name="Rawlings N."/>
            <person name="Sanchez A."/>
            <person name="Sanders M."/>
            <person name="Subramaniam C."/>
            <person name="Tay Y."/>
            <person name="Dear P."/>
            <person name="Doerig C."/>
            <person name="Gruber A."/>
            <person name="Parkinson J."/>
            <person name="Shirley M."/>
            <person name="Wan K.L."/>
            <person name="Berriman M."/>
            <person name="Tomley F."/>
            <person name="Pain A."/>
        </authorList>
    </citation>
    <scope>NUCLEOTIDE SEQUENCE [LARGE SCALE GENOMIC DNA]</scope>
    <source>
        <strain evidence="14">Houghton</strain>
    </source>
</reference>
<dbReference type="InterPro" id="IPR020610">
    <property type="entry name" value="Thiolase_AS"/>
</dbReference>
<comment type="subcellular location">
    <subcellularLocation>
        <location evidence="1">Peroxisome</location>
    </subcellularLocation>
</comment>
<dbReference type="InterPro" id="IPR002155">
    <property type="entry name" value="Thiolase"/>
</dbReference>
<evidence type="ECO:0000256" key="10">
    <source>
        <dbReference type="SAM" id="MobiDB-lite"/>
    </source>
</evidence>
<evidence type="ECO:0000256" key="8">
    <source>
        <dbReference type="ARBA" id="ARBA00023315"/>
    </source>
</evidence>
<comment type="similarity">
    <text evidence="2">Belongs to the thiolase-like superfamily. Thiolase family.</text>
</comment>
<dbReference type="GO" id="GO:0005777">
    <property type="term" value="C:peroxisome"/>
    <property type="evidence" value="ECO:0007669"/>
    <property type="project" value="UniProtKB-SubCell"/>
</dbReference>
<dbReference type="GO" id="GO:0010124">
    <property type="term" value="P:phenylacetate catabolic process"/>
    <property type="evidence" value="ECO:0007669"/>
    <property type="project" value="TreeGrafter"/>
</dbReference>
<feature type="domain" description="Thiolase C-terminal" evidence="13">
    <location>
        <begin position="505"/>
        <end position="625"/>
    </location>
</feature>
<dbReference type="Pfam" id="PF02803">
    <property type="entry name" value="Thiolase_C"/>
    <property type="match status" value="1"/>
</dbReference>
<gene>
    <name evidence="14" type="ORF">ETH_00008080</name>
</gene>
<feature type="chain" id="PRO_5004674171" description="acetyl-CoA C-acyltransferase" evidence="11">
    <location>
        <begin position="24"/>
        <end position="632"/>
    </location>
</feature>
<dbReference type="EMBL" id="HG676350">
    <property type="protein sequence ID" value="CDJ43915.1"/>
    <property type="molecule type" value="Genomic_DNA"/>
</dbReference>
<evidence type="ECO:0000256" key="5">
    <source>
        <dbReference type="ARBA" id="ARBA00022946"/>
    </source>
</evidence>
<dbReference type="VEuPathDB" id="ToxoDB:ETH2_1560900"/>
<dbReference type="FunFam" id="3.40.47.10:FF:000010">
    <property type="entry name" value="Acetyl-CoA acetyltransferase (Thiolase)"/>
    <property type="match status" value="1"/>
</dbReference>
<dbReference type="GeneID" id="25250818"/>